<dbReference type="KEGG" id="dalk:DSCA_40550"/>
<dbReference type="EMBL" id="AP021874">
    <property type="protein sequence ID" value="BBO70125.1"/>
    <property type="molecule type" value="Genomic_DNA"/>
</dbReference>
<protein>
    <recommendedName>
        <fullName evidence="3">DUF2917 domain-containing protein</fullName>
    </recommendedName>
</protein>
<reference evidence="1 2" key="1">
    <citation type="submission" date="2019-11" db="EMBL/GenBank/DDBJ databases">
        <title>Comparative genomics of hydrocarbon-degrading Desulfosarcina strains.</title>
        <authorList>
            <person name="Watanabe M."/>
            <person name="Kojima H."/>
            <person name="Fukui M."/>
        </authorList>
    </citation>
    <scope>NUCLEOTIDE SEQUENCE [LARGE SCALE GENOMIC DNA]</scope>
    <source>
        <strain evidence="1 2">PL12</strain>
    </source>
</reference>
<name>A0A5K7YP86_9BACT</name>
<dbReference type="Proteomes" id="UP000427906">
    <property type="component" value="Chromosome"/>
</dbReference>
<gene>
    <name evidence="1" type="ORF">DSCA_40550</name>
</gene>
<proteinExistence type="predicted"/>
<dbReference type="Pfam" id="PF11142">
    <property type="entry name" value="DUF2917"/>
    <property type="match status" value="1"/>
</dbReference>
<keyword evidence="2" id="KW-1185">Reference proteome</keyword>
<dbReference type="RefSeq" id="WP_155318096.1">
    <property type="nucleotide sequence ID" value="NZ_AP021874.1"/>
</dbReference>
<dbReference type="OrthoDB" id="200037at2"/>
<evidence type="ECO:0008006" key="3">
    <source>
        <dbReference type="Google" id="ProtNLM"/>
    </source>
</evidence>
<evidence type="ECO:0000313" key="2">
    <source>
        <dbReference type="Proteomes" id="UP000427906"/>
    </source>
</evidence>
<evidence type="ECO:0000313" key="1">
    <source>
        <dbReference type="EMBL" id="BBO70125.1"/>
    </source>
</evidence>
<dbReference type="InterPro" id="IPR021317">
    <property type="entry name" value="DUF2917"/>
</dbReference>
<sequence length="114" mass="12940">MNPQLMDTGNINRTAQRFSFTNLSAPDTVFDLAAGQGWRIKGRRRQQTLFCLRGSLWVTQECDIRDYVLEAGDAFLITLPGLVMVRAMRPARLGYAEHLMPVPFKGRFSQTVFS</sequence>
<accession>A0A5K7YP86</accession>
<dbReference type="AlphaFoldDB" id="A0A5K7YP86"/>
<organism evidence="1 2">
    <name type="scientific">Desulfosarcina alkanivorans</name>
    <dbReference type="NCBI Taxonomy" id="571177"/>
    <lineage>
        <taxon>Bacteria</taxon>
        <taxon>Pseudomonadati</taxon>
        <taxon>Thermodesulfobacteriota</taxon>
        <taxon>Desulfobacteria</taxon>
        <taxon>Desulfobacterales</taxon>
        <taxon>Desulfosarcinaceae</taxon>
        <taxon>Desulfosarcina</taxon>
    </lineage>
</organism>